<keyword evidence="5" id="KW-1185">Reference proteome</keyword>
<dbReference type="SMART" id="SM00054">
    <property type="entry name" value="EFh"/>
    <property type="match status" value="2"/>
</dbReference>
<accession>A0A0R3W3H1</accession>
<protein>
    <submittedName>
        <fullName evidence="6">EF-hand domain-containing protein</fullName>
    </submittedName>
</protein>
<dbReference type="InterPro" id="IPR002048">
    <property type="entry name" value="EF_hand_dom"/>
</dbReference>
<gene>
    <name evidence="4" type="ORF">TASK_LOCUS4467</name>
</gene>
<name>A0A0R3W3H1_TAEAS</name>
<dbReference type="InterPro" id="IPR018247">
    <property type="entry name" value="EF_Hand_1_Ca_BS"/>
</dbReference>
<organism evidence="6">
    <name type="scientific">Taenia asiatica</name>
    <name type="common">Asian tapeworm</name>
    <dbReference type="NCBI Taxonomy" id="60517"/>
    <lineage>
        <taxon>Eukaryota</taxon>
        <taxon>Metazoa</taxon>
        <taxon>Spiralia</taxon>
        <taxon>Lophotrochozoa</taxon>
        <taxon>Platyhelminthes</taxon>
        <taxon>Cestoda</taxon>
        <taxon>Eucestoda</taxon>
        <taxon>Cyclophyllidea</taxon>
        <taxon>Taeniidae</taxon>
        <taxon>Taenia</taxon>
    </lineage>
</organism>
<reference evidence="6" key="1">
    <citation type="submission" date="2017-02" db="UniProtKB">
        <authorList>
            <consortium name="WormBaseParasite"/>
        </authorList>
    </citation>
    <scope>IDENTIFICATION</scope>
</reference>
<dbReference type="Pfam" id="PF13499">
    <property type="entry name" value="EF-hand_7"/>
    <property type="match status" value="1"/>
</dbReference>
<dbReference type="CDD" id="cd00051">
    <property type="entry name" value="EFh"/>
    <property type="match status" value="1"/>
</dbReference>
<feature type="domain" description="EF-hand" evidence="3">
    <location>
        <begin position="47"/>
        <end position="81"/>
    </location>
</feature>
<dbReference type="STRING" id="60517.A0A0R3W3H1"/>
<reference evidence="4 5" key="2">
    <citation type="submission" date="2018-11" db="EMBL/GenBank/DDBJ databases">
        <authorList>
            <consortium name="Pathogen Informatics"/>
        </authorList>
    </citation>
    <scope>NUCLEOTIDE SEQUENCE [LARGE SCALE GENOMIC DNA]</scope>
</reference>
<evidence type="ECO:0000313" key="4">
    <source>
        <dbReference type="EMBL" id="VDK33473.1"/>
    </source>
</evidence>
<dbReference type="GO" id="GO:0005509">
    <property type="term" value="F:calcium ion binding"/>
    <property type="evidence" value="ECO:0007669"/>
    <property type="project" value="InterPro"/>
</dbReference>
<proteinExistence type="predicted"/>
<dbReference type="WBParaSite" id="TASK_0000446601-mRNA-1">
    <property type="protein sequence ID" value="TASK_0000446601-mRNA-1"/>
    <property type="gene ID" value="TASK_0000446601"/>
</dbReference>
<evidence type="ECO:0000313" key="6">
    <source>
        <dbReference type="WBParaSite" id="TASK_0000446601-mRNA-1"/>
    </source>
</evidence>
<dbReference type="InterPro" id="IPR011992">
    <property type="entry name" value="EF-hand-dom_pair"/>
</dbReference>
<dbReference type="Gene3D" id="1.10.238.10">
    <property type="entry name" value="EF-hand"/>
    <property type="match status" value="1"/>
</dbReference>
<evidence type="ECO:0000313" key="5">
    <source>
        <dbReference type="Proteomes" id="UP000282613"/>
    </source>
</evidence>
<feature type="region of interest" description="Disordered" evidence="2">
    <location>
        <begin position="1"/>
        <end position="20"/>
    </location>
</feature>
<dbReference type="AlphaFoldDB" id="A0A0R3W3H1"/>
<evidence type="ECO:0000256" key="2">
    <source>
        <dbReference type="SAM" id="MobiDB-lite"/>
    </source>
</evidence>
<evidence type="ECO:0000256" key="1">
    <source>
        <dbReference type="ARBA" id="ARBA00022837"/>
    </source>
</evidence>
<keyword evidence="1" id="KW-0106">Calcium</keyword>
<dbReference type="PROSITE" id="PS00018">
    <property type="entry name" value="EF_HAND_1"/>
    <property type="match status" value="1"/>
</dbReference>
<evidence type="ECO:0000259" key="3">
    <source>
        <dbReference type="PROSITE" id="PS50222"/>
    </source>
</evidence>
<dbReference type="Proteomes" id="UP000282613">
    <property type="component" value="Unassembled WGS sequence"/>
</dbReference>
<dbReference type="PROSITE" id="PS50222">
    <property type="entry name" value="EF_HAND_2"/>
    <property type="match status" value="1"/>
</dbReference>
<sequence>MRRIRRHPSTTPYSGAVHDRALKNIDKDSSGTIDAKELLEALGGTGIKEEQVQRFIEQYDKNKDGMLDLDELMDFFESIGL</sequence>
<dbReference type="SUPFAM" id="SSF47473">
    <property type="entry name" value="EF-hand"/>
    <property type="match status" value="1"/>
</dbReference>
<dbReference type="OrthoDB" id="293868at2759"/>
<dbReference type="EMBL" id="UYRS01018350">
    <property type="protein sequence ID" value="VDK33473.1"/>
    <property type="molecule type" value="Genomic_DNA"/>
</dbReference>